<evidence type="ECO:0000256" key="1">
    <source>
        <dbReference type="SAM" id="MobiDB-lite"/>
    </source>
</evidence>
<reference evidence="2 3" key="1">
    <citation type="submission" date="2019-05" db="EMBL/GenBank/DDBJ databases">
        <title>Another draft genome of Portunus trituberculatus and its Hox gene families provides insights of decapod evolution.</title>
        <authorList>
            <person name="Jeong J.-H."/>
            <person name="Song I."/>
            <person name="Kim S."/>
            <person name="Choi T."/>
            <person name="Kim D."/>
            <person name="Ryu S."/>
            <person name="Kim W."/>
        </authorList>
    </citation>
    <scope>NUCLEOTIDE SEQUENCE [LARGE SCALE GENOMIC DNA]</scope>
    <source>
        <tissue evidence="2">Muscle</tissue>
    </source>
</reference>
<evidence type="ECO:0000313" key="2">
    <source>
        <dbReference type="EMBL" id="MPC70629.1"/>
    </source>
</evidence>
<organism evidence="2 3">
    <name type="scientific">Portunus trituberculatus</name>
    <name type="common">Swimming crab</name>
    <name type="synonym">Neptunus trituberculatus</name>
    <dbReference type="NCBI Taxonomy" id="210409"/>
    <lineage>
        <taxon>Eukaryota</taxon>
        <taxon>Metazoa</taxon>
        <taxon>Ecdysozoa</taxon>
        <taxon>Arthropoda</taxon>
        <taxon>Crustacea</taxon>
        <taxon>Multicrustacea</taxon>
        <taxon>Malacostraca</taxon>
        <taxon>Eumalacostraca</taxon>
        <taxon>Eucarida</taxon>
        <taxon>Decapoda</taxon>
        <taxon>Pleocyemata</taxon>
        <taxon>Brachyura</taxon>
        <taxon>Eubrachyura</taxon>
        <taxon>Portunoidea</taxon>
        <taxon>Portunidae</taxon>
        <taxon>Portuninae</taxon>
        <taxon>Portunus</taxon>
    </lineage>
</organism>
<protein>
    <submittedName>
        <fullName evidence="2">Uncharacterized protein</fullName>
    </submittedName>
</protein>
<evidence type="ECO:0000313" key="3">
    <source>
        <dbReference type="Proteomes" id="UP000324222"/>
    </source>
</evidence>
<dbReference type="AlphaFoldDB" id="A0A5B7HLK1"/>
<gene>
    <name evidence="2" type="ORF">E2C01_064883</name>
</gene>
<dbReference type="EMBL" id="VSRR010031465">
    <property type="protein sequence ID" value="MPC70629.1"/>
    <property type="molecule type" value="Genomic_DNA"/>
</dbReference>
<comment type="caution">
    <text evidence="2">The sequence shown here is derived from an EMBL/GenBank/DDBJ whole genome shotgun (WGS) entry which is preliminary data.</text>
</comment>
<sequence length="76" mass="8644">MRPSTEGVNRRHGARGESIKKSNSGNSIQENKWLGQSYNGRHRLENSPMITVAGWEDCHGERASVSEYRRVKFAKL</sequence>
<name>A0A5B7HLK1_PORTR</name>
<keyword evidence="3" id="KW-1185">Reference proteome</keyword>
<accession>A0A5B7HLK1</accession>
<proteinExistence type="predicted"/>
<feature type="compositionally biased region" description="Polar residues" evidence="1">
    <location>
        <begin position="21"/>
        <end position="34"/>
    </location>
</feature>
<feature type="region of interest" description="Disordered" evidence="1">
    <location>
        <begin position="1"/>
        <end position="34"/>
    </location>
</feature>
<dbReference type="Proteomes" id="UP000324222">
    <property type="component" value="Unassembled WGS sequence"/>
</dbReference>